<evidence type="ECO:0000256" key="9">
    <source>
        <dbReference type="ARBA" id="ARBA00022618"/>
    </source>
</evidence>
<feature type="compositionally biased region" description="Basic residues" evidence="18">
    <location>
        <begin position="376"/>
        <end position="387"/>
    </location>
</feature>
<evidence type="ECO:0000313" key="20">
    <source>
        <dbReference type="Proteomes" id="UP000016666"/>
    </source>
</evidence>
<comment type="subcellular location">
    <subcellularLocation>
        <location evidence="3">Chromosome</location>
        <location evidence="3">Centromere</location>
        <location evidence="3">Kinetochore</location>
    </subcellularLocation>
    <subcellularLocation>
        <location evidence="2">Cytoplasm</location>
    </subcellularLocation>
    <subcellularLocation>
        <location evidence="1">Nucleus</location>
    </subcellularLocation>
</comment>
<protein>
    <recommendedName>
        <fullName evidence="6">Anaphase-promoting complex subunit 16</fullName>
    </recommendedName>
    <alternativeName>
        <fullName evidence="16">Cyclosome subunit 16</fullName>
    </alternativeName>
</protein>
<evidence type="ECO:0000256" key="3">
    <source>
        <dbReference type="ARBA" id="ARBA00004629"/>
    </source>
</evidence>
<evidence type="ECO:0000256" key="7">
    <source>
        <dbReference type="ARBA" id="ARBA00022454"/>
    </source>
</evidence>
<keyword evidence="7" id="KW-0158">Chromosome</keyword>
<dbReference type="InterPro" id="IPR029641">
    <property type="entry name" value="APC16"/>
</dbReference>
<dbReference type="PANTHER" id="PTHR31564">
    <property type="entry name" value="ANAPHASE-PROMOTING COMPLEX SUBUNIT 16"/>
    <property type="match status" value="1"/>
</dbReference>
<dbReference type="GO" id="GO:0051301">
    <property type="term" value="P:cell division"/>
    <property type="evidence" value="ECO:0007669"/>
    <property type="project" value="UniProtKB-KW"/>
</dbReference>
<dbReference type="GO" id="GO:0005680">
    <property type="term" value="C:anaphase-promoting complex"/>
    <property type="evidence" value="ECO:0007669"/>
    <property type="project" value="InterPro"/>
</dbReference>
<comment type="similarity">
    <text evidence="5">Belongs to the APC16 family.</text>
</comment>
<feature type="compositionally biased region" description="Low complexity" evidence="18">
    <location>
        <begin position="325"/>
        <end position="375"/>
    </location>
</feature>
<evidence type="ECO:0000256" key="6">
    <source>
        <dbReference type="ARBA" id="ARBA00013930"/>
    </source>
</evidence>
<evidence type="ECO:0000256" key="8">
    <source>
        <dbReference type="ARBA" id="ARBA00022490"/>
    </source>
</evidence>
<sequence length="468" mass="48495">MWGFFFHRNVRNGSSVPGSVLSRRALCQILLVCPQNPGELQGGERGNGNSGVSCGGCQVSELCTEINKLGKIRVFLVFSPEIQAGAPEGTQTPGGCSPGSHCPPVPGLCDLTLFILQKPPKSRNDGAVGGAPRGRPRCHGNRSPSPAPPPDTGSGRGLPPARRPSMHRERDPARRLRQAVRAPRLGRAEMAASSSSSSAGGVSGSSVTGSGFSVSDLAPPRKALFSYPKGAGEMLEDGSERFLCESVFSYQVASTLKQVKHDQQVARMEKLAGLVEELEADEWRARLGRPGLAAGPGPAAARPRGRGAVRPAAGAGAGHPGQGAAGRPALLAPADAGPARGAGEDGAAAPGLQRALRAARGPPRPLRGARQGLPRRGAHRRGPRRGAHLPAHPGAAPGLAPLAQDPGTLRLGARLHPGLQPGLEAEHGLQGHQEEAVQLRAAAHRGVLKGTRLTQVLRRSCHSASWPQ</sequence>
<evidence type="ECO:0000313" key="19">
    <source>
        <dbReference type="Ensembl" id="ENSAPLP00000017562.1"/>
    </source>
</evidence>
<dbReference type="PANTHER" id="PTHR31564:SF0">
    <property type="entry name" value="ANAPHASE-PROMOTING COMPLEX SUBUNIT 16"/>
    <property type="match status" value="1"/>
</dbReference>
<evidence type="ECO:0000256" key="16">
    <source>
        <dbReference type="ARBA" id="ARBA00031333"/>
    </source>
</evidence>
<evidence type="ECO:0000256" key="4">
    <source>
        <dbReference type="ARBA" id="ARBA00004906"/>
    </source>
</evidence>
<keyword evidence="13" id="KW-0539">Nucleus</keyword>
<keyword evidence="8" id="KW-0963">Cytoplasm</keyword>
<dbReference type="AlphaFoldDB" id="A0A493SVG7"/>
<evidence type="ECO:0000256" key="5">
    <source>
        <dbReference type="ARBA" id="ARBA00007252"/>
    </source>
</evidence>
<evidence type="ECO:0000256" key="10">
    <source>
        <dbReference type="ARBA" id="ARBA00022776"/>
    </source>
</evidence>
<reference evidence="19" key="2">
    <citation type="submission" date="2025-08" db="UniProtKB">
        <authorList>
            <consortium name="Ensembl"/>
        </authorList>
    </citation>
    <scope>IDENTIFICATION</scope>
</reference>
<dbReference type="GO" id="GO:0016567">
    <property type="term" value="P:protein ubiquitination"/>
    <property type="evidence" value="ECO:0007669"/>
    <property type="project" value="UniProtKB-UniPathway"/>
</dbReference>
<evidence type="ECO:0000256" key="12">
    <source>
        <dbReference type="ARBA" id="ARBA00022838"/>
    </source>
</evidence>
<reference evidence="20" key="1">
    <citation type="submission" date="2017-10" db="EMBL/GenBank/DDBJ databases">
        <title>A new Pekin duck reference genome.</title>
        <authorList>
            <person name="Hou Z.-C."/>
            <person name="Zhou Z.-K."/>
            <person name="Zhu F."/>
            <person name="Hou S.-S."/>
        </authorList>
    </citation>
    <scope>NUCLEOTIDE SEQUENCE [LARGE SCALE GENOMIC DNA]</scope>
</reference>
<accession>A0A493SVG7</accession>
<comment type="pathway">
    <text evidence="4">Protein modification; protein ubiquitination.</text>
</comment>
<evidence type="ECO:0000256" key="14">
    <source>
        <dbReference type="ARBA" id="ARBA00023306"/>
    </source>
</evidence>
<evidence type="ECO:0000256" key="18">
    <source>
        <dbReference type="SAM" id="MobiDB-lite"/>
    </source>
</evidence>
<feature type="compositionally biased region" description="Low complexity" evidence="18">
    <location>
        <begin position="289"/>
        <end position="314"/>
    </location>
</feature>
<evidence type="ECO:0000256" key="11">
    <source>
        <dbReference type="ARBA" id="ARBA00022786"/>
    </source>
</evidence>
<evidence type="ECO:0000256" key="1">
    <source>
        <dbReference type="ARBA" id="ARBA00004123"/>
    </source>
</evidence>
<name>A0A493SVG7_ANAPP</name>
<evidence type="ECO:0000256" key="17">
    <source>
        <dbReference type="ARBA" id="ARBA00045696"/>
    </source>
</evidence>
<keyword evidence="15" id="KW-0137">Centromere</keyword>
<dbReference type="Proteomes" id="UP000016666">
    <property type="component" value="Unassembled WGS sequence"/>
</dbReference>
<dbReference type="Pfam" id="PF17256">
    <property type="entry name" value="ANAPC16"/>
    <property type="match status" value="1"/>
</dbReference>
<feature type="region of interest" description="Disordered" evidence="18">
    <location>
        <begin position="120"/>
        <end position="215"/>
    </location>
</feature>
<dbReference type="GO" id="GO:0000776">
    <property type="term" value="C:kinetochore"/>
    <property type="evidence" value="ECO:0007669"/>
    <property type="project" value="UniProtKB-KW"/>
</dbReference>
<evidence type="ECO:0000256" key="2">
    <source>
        <dbReference type="ARBA" id="ARBA00004496"/>
    </source>
</evidence>
<keyword evidence="12" id="KW-0995">Kinetochore</keyword>
<proteinExistence type="inferred from homology"/>
<organism evidence="19 20">
    <name type="scientific">Anas platyrhynchos platyrhynchos</name>
    <name type="common">Northern mallard</name>
    <dbReference type="NCBI Taxonomy" id="8840"/>
    <lineage>
        <taxon>Eukaryota</taxon>
        <taxon>Metazoa</taxon>
        <taxon>Chordata</taxon>
        <taxon>Craniata</taxon>
        <taxon>Vertebrata</taxon>
        <taxon>Euteleostomi</taxon>
        <taxon>Archelosauria</taxon>
        <taxon>Archosauria</taxon>
        <taxon>Dinosauria</taxon>
        <taxon>Saurischia</taxon>
        <taxon>Theropoda</taxon>
        <taxon>Coelurosauria</taxon>
        <taxon>Aves</taxon>
        <taxon>Neognathae</taxon>
        <taxon>Galloanserae</taxon>
        <taxon>Anseriformes</taxon>
        <taxon>Anatidae</taxon>
        <taxon>Anatinae</taxon>
        <taxon>Anas</taxon>
    </lineage>
</organism>
<dbReference type="Ensembl" id="ENSAPLT00000042634.1">
    <property type="protein sequence ID" value="ENSAPLP00000017562.1"/>
    <property type="gene ID" value="ENSAPLG00000007834.2"/>
</dbReference>
<dbReference type="STRING" id="8840.ENSAPLP00000017562"/>
<keyword evidence="14" id="KW-0131">Cell cycle</keyword>
<comment type="function">
    <text evidence="17">Component of the anaphase promoting complex/cyclosome (APC/C), a cell cycle-regulated E3 ubiquitin ligase that controls progression through mitosis and the G1 phase of the cell cycle. The APC/C complex acts by mediating ubiquitination and subsequent degradation of target proteins: it mainly mediates the formation of 'Lys-11'-linked polyubiquitin chains and, to a lower extent, the formation of 'Lys-48'- and 'Lys-63'-linked polyubiquitin chains. The APC/C complex catalyzes assembly of branched 'Lys-11'-/'Lys-48'-linked branched ubiquitin chains on target proteins.</text>
</comment>
<keyword evidence="20" id="KW-1185">Reference proteome</keyword>
<feature type="compositionally biased region" description="Low complexity" evidence="18">
    <location>
        <begin position="388"/>
        <end position="403"/>
    </location>
</feature>
<reference evidence="19" key="3">
    <citation type="submission" date="2025-09" db="UniProtKB">
        <authorList>
            <consortium name="Ensembl"/>
        </authorList>
    </citation>
    <scope>IDENTIFICATION</scope>
</reference>
<dbReference type="GeneTree" id="ENSGT00390000018109"/>
<keyword evidence="10" id="KW-0498">Mitosis</keyword>
<evidence type="ECO:0000256" key="13">
    <source>
        <dbReference type="ARBA" id="ARBA00023242"/>
    </source>
</evidence>
<dbReference type="UniPathway" id="UPA00143"/>
<feature type="region of interest" description="Disordered" evidence="18">
    <location>
        <begin position="289"/>
        <end position="411"/>
    </location>
</feature>
<evidence type="ECO:0000256" key="15">
    <source>
        <dbReference type="ARBA" id="ARBA00023328"/>
    </source>
</evidence>
<dbReference type="GO" id="GO:0005829">
    <property type="term" value="C:cytosol"/>
    <property type="evidence" value="ECO:0007669"/>
    <property type="project" value="TreeGrafter"/>
</dbReference>
<feature type="compositionally biased region" description="Low complexity" evidence="18">
    <location>
        <begin position="191"/>
        <end position="215"/>
    </location>
</feature>
<keyword evidence="9" id="KW-0132">Cell division</keyword>
<feature type="compositionally biased region" description="Gly residues" evidence="18">
    <location>
        <begin position="315"/>
        <end position="324"/>
    </location>
</feature>
<keyword evidence="11" id="KW-0833">Ubl conjugation pathway</keyword>